<feature type="region of interest" description="Disordered" evidence="1">
    <location>
        <begin position="69"/>
        <end position="107"/>
    </location>
</feature>
<name>A0A8T0E4L9_ARGBR</name>
<reference evidence="2" key="1">
    <citation type="journal article" date="2020" name="bioRxiv">
        <title>Chromosome-level reference genome of the European wasp spider Argiope bruennichi: a resource for studies on range expansion and evolutionary adaptation.</title>
        <authorList>
            <person name="Sheffer M.M."/>
            <person name="Hoppe A."/>
            <person name="Krehenwinkel H."/>
            <person name="Uhl G."/>
            <person name="Kuss A.W."/>
            <person name="Jensen L."/>
            <person name="Jensen C."/>
            <person name="Gillespie R.G."/>
            <person name="Hoff K.J."/>
            <person name="Prost S."/>
        </authorList>
    </citation>
    <scope>NUCLEOTIDE SEQUENCE</scope>
</reference>
<comment type="caution">
    <text evidence="2">The sequence shown here is derived from an EMBL/GenBank/DDBJ whole genome shotgun (WGS) entry which is preliminary data.</text>
</comment>
<dbReference type="AlphaFoldDB" id="A0A8T0E4L9"/>
<evidence type="ECO:0000313" key="2">
    <source>
        <dbReference type="EMBL" id="KAF8765197.1"/>
    </source>
</evidence>
<sequence length="127" mass="14188">MTTDHLLESRQEMLSWRMTRIGSSTGGKGVRKRKPFPVIHTGVDTSFDVVHYPPRVDILLRKERTRNPLESEAEVEERVGGFASGKGSSAKKGVDDPTRESLPRREKAPSLCHCAFCTVKKGGGRFY</sequence>
<evidence type="ECO:0000256" key="1">
    <source>
        <dbReference type="SAM" id="MobiDB-lite"/>
    </source>
</evidence>
<reference evidence="2" key="2">
    <citation type="submission" date="2020-06" db="EMBL/GenBank/DDBJ databases">
        <authorList>
            <person name="Sheffer M."/>
        </authorList>
    </citation>
    <scope>NUCLEOTIDE SEQUENCE</scope>
</reference>
<dbReference type="EMBL" id="JABXBU010002231">
    <property type="protein sequence ID" value="KAF8765197.1"/>
    <property type="molecule type" value="Genomic_DNA"/>
</dbReference>
<organism evidence="2 3">
    <name type="scientific">Argiope bruennichi</name>
    <name type="common">Wasp spider</name>
    <name type="synonym">Aranea bruennichi</name>
    <dbReference type="NCBI Taxonomy" id="94029"/>
    <lineage>
        <taxon>Eukaryota</taxon>
        <taxon>Metazoa</taxon>
        <taxon>Ecdysozoa</taxon>
        <taxon>Arthropoda</taxon>
        <taxon>Chelicerata</taxon>
        <taxon>Arachnida</taxon>
        <taxon>Araneae</taxon>
        <taxon>Araneomorphae</taxon>
        <taxon>Entelegynae</taxon>
        <taxon>Araneoidea</taxon>
        <taxon>Araneidae</taxon>
        <taxon>Argiope</taxon>
    </lineage>
</organism>
<keyword evidence="3" id="KW-1185">Reference proteome</keyword>
<evidence type="ECO:0000313" key="3">
    <source>
        <dbReference type="Proteomes" id="UP000807504"/>
    </source>
</evidence>
<dbReference type="Proteomes" id="UP000807504">
    <property type="component" value="Unassembled WGS sequence"/>
</dbReference>
<protein>
    <submittedName>
        <fullName evidence="2">Uncharacterized protein</fullName>
    </submittedName>
</protein>
<proteinExistence type="predicted"/>
<accession>A0A8T0E4L9</accession>
<gene>
    <name evidence="2" type="ORF">HNY73_023185</name>
</gene>
<feature type="compositionally biased region" description="Basic and acidic residues" evidence="1">
    <location>
        <begin position="92"/>
        <end position="107"/>
    </location>
</feature>